<dbReference type="AlphaFoldDB" id="A0A9X0YNR7"/>
<sequence>MTNNKKDQKIQLDDRETEKGSQLQSEEMKEAQGNENDKDK</sequence>
<dbReference type="RefSeq" id="WP_275955843.1">
    <property type="nucleotide sequence ID" value="NZ_JAGGMB010000001.1"/>
</dbReference>
<reference evidence="2" key="1">
    <citation type="submission" date="2021-03" db="EMBL/GenBank/DDBJ databases">
        <title>Genomic Encyclopedia of Type Strains, Phase IV (KMG-IV): sequencing the most valuable type-strain genomes for metagenomic binning, comparative biology and taxonomic classification.</title>
        <authorList>
            <person name="Goeker M."/>
        </authorList>
    </citation>
    <scope>NUCLEOTIDE SEQUENCE</scope>
    <source>
        <strain evidence="2">DSM 107338</strain>
    </source>
</reference>
<evidence type="ECO:0000313" key="2">
    <source>
        <dbReference type="EMBL" id="MBP2076185.1"/>
    </source>
</evidence>
<proteinExistence type="predicted"/>
<evidence type="ECO:0000256" key="1">
    <source>
        <dbReference type="SAM" id="MobiDB-lite"/>
    </source>
</evidence>
<comment type="caution">
    <text evidence="2">The sequence shown here is derived from an EMBL/GenBank/DDBJ whole genome shotgun (WGS) entry which is preliminary data.</text>
</comment>
<keyword evidence="3" id="KW-1185">Reference proteome</keyword>
<feature type="region of interest" description="Disordered" evidence="1">
    <location>
        <begin position="1"/>
        <end position="40"/>
    </location>
</feature>
<dbReference type="EMBL" id="JAGGMB010000001">
    <property type="protein sequence ID" value="MBP2076185.1"/>
    <property type="molecule type" value="Genomic_DNA"/>
</dbReference>
<gene>
    <name evidence="2" type="ORF">J2Z64_000396</name>
</gene>
<organism evidence="2 3">
    <name type="scientific">Oceanobacillus polygoni</name>
    <dbReference type="NCBI Taxonomy" id="1235259"/>
    <lineage>
        <taxon>Bacteria</taxon>
        <taxon>Bacillati</taxon>
        <taxon>Bacillota</taxon>
        <taxon>Bacilli</taxon>
        <taxon>Bacillales</taxon>
        <taxon>Bacillaceae</taxon>
        <taxon>Oceanobacillus</taxon>
    </lineage>
</organism>
<feature type="compositionally biased region" description="Basic and acidic residues" evidence="1">
    <location>
        <begin position="1"/>
        <end position="19"/>
    </location>
</feature>
<feature type="compositionally biased region" description="Basic and acidic residues" evidence="1">
    <location>
        <begin position="26"/>
        <end position="40"/>
    </location>
</feature>
<dbReference type="Proteomes" id="UP001138793">
    <property type="component" value="Unassembled WGS sequence"/>
</dbReference>
<evidence type="ECO:0000313" key="3">
    <source>
        <dbReference type="Proteomes" id="UP001138793"/>
    </source>
</evidence>
<protein>
    <submittedName>
        <fullName evidence="2">Uncharacterized protein</fullName>
    </submittedName>
</protein>
<accession>A0A9X0YNR7</accession>
<name>A0A9X0YNR7_9BACI</name>